<feature type="compositionally biased region" description="Pro residues" evidence="1">
    <location>
        <begin position="290"/>
        <end position="299"/>
    </location>
</feature>
<proteinExistence type="predicted"/>
<comment type="caution">
    <text evidence="4">The sequence shown here is derived from an EMBL/GenBank/DDBJ whole genome shotgun (WGS) entry which is preliminary data.</text>
</comment>
<dbReference type="InterPro" id="IPR036179">
    <property type="entry name" value="Ig-like_dom_sf"/>
</dbReference>
<dbReference type="Gene3D" id="2.60.40.10">
    <property type="entry name" value="Immunoglobulins"/>
    <property type="match status" value="2"/>
</dbReference>
<keyword evidence="5" id="KW-1185">Reference proteome</keyword>
<evidence type="ECO:0000313" key="5">
    <source>
        <dbReference type="Proteomes" id="UP001487740"/>
    </source>
</evidence>
<evidence type="ECO:0000256" key="1">
    <source>
        <dbReference type="SAM" id="MobiDB-lite"/>
    </source>
</evidence>
<dbReference type="InterPro" id="IPR003598">
    <property type="entry name" value="Ig_sub2"/>
</dbReference>
<dbReference type="PROSITE" id="PS50835">
    <property type="entry name" value="IG_LIKE"/>
    <property type="match status" value="2"/>
</dbReference>
<dbReference type="AlphaFoldDB" id="A0AAW0UCI3"/>
<dbReference type="InterPro" id="IPR037448">
    <property type="entry name" value="Zig-8"/>
</dbReference>
<feature type="compositionally biased region" description="Low complexity" evidence="1">
    <location>
        <begin position="305"/>
        <end position="333"/>
    </location>
</feature>
<feature type="region of interest" description="Disordered" evidence="1">
    <location>
        <begin position="268"/>
        <end position="343"/>
    </location>
</feature>
<feature type="domain" description="Ig-like" evidence="3">
    <location>
        <begin position="66"/>
        <end position="153"/>
    </location>
</feature>
<dbReference type="PANTHER" id="PTHR23279:SF36">
    <property type="entry name" value="DEFECTIVE PROBOSCIS EXTENSION RESPONSE 9, ISOFORM A"/>
    <property type="match status" value="1"/>
</dbReference>
<dbReference type="GO" id="GO:0050808">
    <property type="term" value="P:synapse organization"/>
    <property type="evidence" value="ECO:0007669"/>
    <property type="project" value="TreeGrafter"/>
</dbReference>
<reference evidence="4 5" key="1">
    <citation type="submission" date="2023-03" db="EMBL/GenBank/DDBJ databases">
        <title>High-quality genome of Scylla paramamosain provides insights in environmental adaptation.</title>
        <authorList>
            <person name="Zhang L."/>
        </authorList>
    </citation>
    <scope>NUCLEOTIDE SEQUENCE [LARGE SCALE GENOMIC DNA]</scope>
    <source>
        <strain evidence="4">LZ_2023a</strain>
        <tissue evidence="4">Muscle</tissue>
    </source>
</reference>
<feature type="domain" description="Ig-like" evidence="3">
    <location>
        <begin position="156"/>
        <end position="257"/>
    </location>
</feature>
<gene>
    <name evidence="4" type="ORF">O3P69_004776</name>
</gene>
<dbReference type="InterPro" id="IPR007110">
    <property type="entry name" value="Ig-like_dom"/>
</dbReference>
<sequence>MMWPLSALVLAAVGVGWVSGDDGTTTLPTPLHASHKPSKAPPARHELYEAAEAMWAKALALNTLAPEYQGQNNTEIAAQVGGEATLSCYTYHLSDERVAWLKRDDDQLLTVGQEVYAAERRFSVVHADHAEAWELWVKDVELTDAGQYECQLTTNPPVSFFFTLTVTQAQAVVAGPSEVHIEEGSLLALECYVKQAPVPPVYIFWYHNNTMVNYARQHHIQVDHQNYTSTLVVARVRRTDAGTYSCQPHLAAPANITVHVVTGEHPAAMQHGGTHEEGGAPPASHGHPRTPTPSPLPPLPRRHTSTQNHHTITTTSLPQHHQTPQPPQHHNTPTSPPTINPTHYIITKHPHTTTTTTTTSPTPPADTNVSLINVSHNPFLITLDRKEKHE</sequence>
<organism evidence="4 5">
    <name type="scientific">Scylla paramamosain</name>
    <name type="common">Mud crab</name>
    <dbReference type="NCBI Taxonomy" id="85552"/>
    <lineage>
        <taxon>Eukaryota</taxon>
        <taxon>Metazoa</taxon>
        <taxon>Ecdysozoa</taxon>
        <taxon>Arthropoda</taxon>
        <taxon>Crustacea</taxon>
        <taxon>Multicrustacea</taxon>
        <taxon>Malacostraca</taxon>
        <taxon>Eumalacostraca</taxon>
        <taxon>Eucarida</taxon>
        <taxon>Decapoda</taxon>
        <taxon>Pleocyemata</taxon>
        <taxon>Brachyura</taxon>
        <taxon>Eubrachyura</taxon>
        <taxon>Portunoidea</taxon>
        <taxon>Portunidae</taxon>
        <taxon>Portuninae</taxon>
        <taxon>Scylla</taxon>
    </lineage>
</organism>
<dbReference type="SMART" id="SM00408">
    <property type="entry name" value="IGc2"/>
    <property type="match status" value="2"/>
</dbReference>
<dbReference type="Pfam" id="PF13927">
    <property type="entry name" value="Ig_3"/>
    <property type="match status" value="1"/>
</dbReference>
<feature type="chain" id="PRO_5043620532" description="Ig-like domain-containing protein" evidence="2">
    <location>
        <begin position="21"/>
        <end position="390"/>
    </location>
</feature>
<dbReference type="Proteomes" id="UP001487740">
    <property type="component" value="Unassembled WGS sequence"/>
</dbReference>
<dbReference type="GO" id="GO:0032589">
    <property type="term" value="C:neuron projection membrane"/>
    <property type="evidence" value="ECO:0007669"/>
    <property type="project" value="TreeGrafter"/>
</dbReference>
<feature type="signal peptide" evidence="2">
    <location>
        <begin position="1"/>
        <end position="20"/>
    </location>
</feature>
<dbReference type="PANTHER" id="PTHR23279">
    <property type="entry name" value="DEFECTIVE PROBOSCIS EXTENSION RESPONSE DPR -RELATED"/>
    <property type="match status" value="1"/>
</dbReference>
<dbReference type="SUPFAM" id="SSF48726">
    <property type="entry name" value="Immunoglobulin"/>
    <property type="match status" value="2"/>
</dbReference>
<name>A0AAW0UCI3_SCYPA</name>
<dbReference type="InterPro" id="IPR003599">
    <property type="entry name" value="Ig_sub"/>
</dbReference>
<evidence type="ECO:0000259" key="3">
    <source>
        <dbReference type="PROSITE" id="PS50835"/>
    </source>
</evidence>
<dbReference type="Pfam" id="PF07686">
    <property type="entry name" value="V-set"/>
    <property type="match status" value="1"/>
</dbReference>
<dbReference type="SMART" id="SM00409">
    <property type="entry name" value="IG"/>
    <property type="match status" value="2"/>
</dbReference>
<dbReference type="EMBL" id="JARAKH010000014">
    <property type="protein sequence ID" value="KAK8397299.1"/>
    <property type="molecule type" value="Genomic_DNA"/>
</dbReference>
<accession>A0AAW0UCI3</accession>
<keyword evidence="2" id="KW-0732">Signal</keyword>
<protein>
    <recommendedName>
        <fullName evidence="3">Ig-like domain-containing protein</fullName>
    </recommendedName>
</protein>
<dbReference type="InterPro" id="IPR013783">
    <property type="entry name" value="Ig-like_fold"/>
</dbReference>
<dbReference type="InterPro" id="IPR013106">
    <property type="entry name" value="Ig_V-set"/>
</dbReference>
<evidence type="ECO:0000256" key="2">
    <source>
        <dbReference type="SAM" id="SignalP"/>
    </source>
</evidence>
<evidence type="ECO:0000313" key="4">
    <source>
        <dbReference type="EMBL" id="KAK8397299.1"/>
    </source>
</evidence>